<keyword evidence="2" id="KW-1185">Reference proteome</keyword>
<proteinExistence type="predicted"/>
<dbReference type="Proteomes" id="UP000830395">
    <property type="component" value="Chromosome 6"/>
</dbReference>
<evidence type="ECO:0000313" key="2">
    <source>
        <dbReference type="Proteomes" id="UP000830395"/>
    </source>
</evidence>
<accession>A0ACC5YDM8</accession>
<reference evidence="1" key="1">
    <citation type="submission" date="2020-02" db="EMBL/GenBank/DDBJ databases">
        <title>Genome sequencing of the panga catfish, Pangasius djambal.</title>
        <authorList>
            <person name="Wen M."/>
            <person name="Zahm M."/>
            <person name="Roques C."/>
            <person name="Cabau C."/>
            <person name="Klopp C."/>
            <person name="Donnadieu C."/>
            <person name="Jouanno E."/>
            <person name="Avarre J.-C."/>
            <person name="Campet M."/>
            <person name="Ha T."/>
            <person name="Dugue R."/>
            <person name="Lampietro C."/>
            <person name="Louis A."/>
            <person name="Herpin A."/>
            <person name="Echchiki A."/>
            <person name="Berthelot C."/>
            <person name="Parey E."/>
            <person name="Roest-Crollius H."/>
            <person name="Braasch I."/>
            <person name="Postlethwait J.H."/>
            <person name="Bobe J."/>
            <person name="Montfort J."/>
            <person name="Bouchez O."/>
            <person name="Begum T."/>
            <person name="Schartl M."/>
            <person name="Gustiano R."/>
            <person name="Guiguen Y."/>
        </authorList>
    </citation>
    <scope>NUCLEOTIDE SEQUENCE</scope>
    <source>
        <strain evidence="1">Pdj_M5554</strain>
    </source>
</reference>
<evidence type="ECO:0000313" key="1">
    <source>
        <dbReference type="EMBL" id="MCJ8733081.1"/>
    </source>
</evidence>
<comment type="caution">
    <text evidence="1">The sequence shown here is derived from an EMBL/GenBank/DDBJ whole genome shotgun (WGS) entry which is preliminary data.</text>
</comment>
<organism evidence="1 2">
    <name type="scientific">Pangasius djambal</name>
    <dbReference type="NCBI Taxonomy" id="1691987"/>
    <lineage>
        <taxon>Eukaryota</taxon>
        <taxon>Metazoa</taxon>
        <taxon>Chordata</taxon>
        <taxon>Craniata</taxon>
        <taxon>Vertebrata</taxon>
        <taxon>Euteleostomi</taxon>
        <taxon>Actinopterygii</taxon>
        <taxon>Neopterygii</taxon>
        <taxon>Teleostei</taxon>
        <taxon>Ostariophysi</taxon>
        <taxon>Siluriformes</taxon>
        <taxon>Pangasiidae</taxon>
        <taxon>Pangasius</taxon>
    </lineage>
</organism>
<protein>
    <submittedName>
        <fullName evidence="1">Uncharacterized protein</fullName>
    </submittedName>
</protein>
<sequence>MNSEVYRAILSAQFHSNAAKLIGQRFTVQMDNNPKHTESSLRAWKLNVLKWPSQSPDLNPIELLFTY</sequence>
<dbReference type="EMBL" id="CM040980">
    <property type="protein sequence ID" value="MCJ8733081.1"/>
    <property type="molecule type" value="Genomic_DNA"/>
</dbReference>
<gene>
    <name evidence="1" type="ORF">PDJAM_G00218950</name>
</gene>
<name>A0ACC5YDM8_9TELE</name>